<keyword evidence="5" id="KW-1185">Reference proteome</keyword>
<dbReference type="InterPro" id="IPR011032">
    <property type="entry name" value="GroES-like_sf"/>
</dbReference>
<keyword evidence="1" id="KW-0521">NADP</keyword>
<dbReference type="GO" id="GO:0035925">
    <property type="term" value="F:mRNA 3'-UTR AU-rich region binding"/>
    <property type="evidence" value="ECO:0007669"/>
    <property type="project" value="TreeGrafter"/>
</dbReference>
<keyword evidence="2" id="KW-0560">Oxidoreductase</keyword>
<dbReference type="SUPFAM" id="SSF51735">
    <property type="entry name" value="NAD(P)-binding Rossmann-fold domains"/>
    <property type="match status" value="1"/>
</dbReference>
<protein>
    <submittedName>
        <fullName evidence="4">NADPH:quinone reductase</fullName>
    </submittedName>
</protein>
<dbReference type="AlphaFoldDB" id="A0A0C5GJP0"/>
<dbReference type="Pfam" id="PF13602">
    <property type="entry name" value="ADH_zinc_N_2"/>
    <property type="match status" value="1"/>
</dbReference>
<dbReference type="GO" id="GO:0005829">
    <property type="term" value="C:cytosol"/>
    <property type="evidence" value="ECO:0007669"/>
    <property type="project" value="TreeGrafter"/>
</dbReference>
<dbReference type="PATRIC" id="fig|477245.3.peg.5922"/>
<dbReference type="PANTHER" id="PTHR48106">
    <property type="entry name" value="QUINONE OXIDOREDUCTASE PIG3-RELATED"/>
    <property type="match status" value="1"/>
</dbReference>
<reference evidence="4 5" key="1">
    <citation type="submission" date="2015-02" db="EMBL/GenBank/DDBJ databases">
        <title>Genome sequence of thermotolerant Streptomyces cyaneogriseus subsp. Noncyanogenus NMWT1, the producer of nematocidal antibiotics nemadectin.</title>
        <authorList>
            <person name="Wang H."/>
            <person name="Li C."/>
            <person name="Xiang W."/>
            <person name="Wang X."/>
        </authorList>
    </citation>
    <scope>NUCLEOTIDE SEQUENCE [LARGE SCALE GENOMIC DNA]</scope>
    <source>
        <strain evidence="4 5">NMWT 1</strain>
    </source>
</reference>
<dbReference type="InterPro" id="IPR036291">
    <property type="entry name" value="NAD(P)-bd_dom_sf"/>
</dbReference>
<dbReference type="SMART" id="SM00829">
    <property type="entry name" value="PKS_ER"/>
    <property type="match status" value="1"/>
</dbReference>
<dbReference type="GO" id="GO:0003960">
    <property type="term" value="F:quinone reductase (NADPH) activity"/>
    <property type="evidence" value="ECO:0007669"/>
    <property type="project" value="TreeGrafter"/>
</dbReference>
<dbReference type="OrthoDB" id="4071145at2"/>
<sequence>MRRVRYSAPGGPLFLEEAPVPEPGPGELLVRCAAIGVTLPVVRKVAEAPEPVPLGGEIAGEVTAVGGGVTRFRAGDRVTGLCFGHGYADFALLNETMASPVPEGAGAVDAVALVRSGLVALGALTAARPRPGEAALVTAAASGVGHLAVRLARTRGATRVVGAVSDPAKAGFVRSLGADDVVVYGDDDWGEPVDYVLDAVGGDLLTRAVGALAPGGRLVAYSSGGGTVRAHGLLAGSTSVTGFQMARVAREQPARYERWRRELWDLFAAGVLRPAVHGAFPLEDAAAAHAAVVSRGNRGKVVLVP</sequence>
<feature type="domain" description="Enoyl reductase (ER)" evidence="3">
    <location>
        <begin position="10"/>
        <end position="303"/>
    </location>
</feature>
<dbReference type="EMBL" id="CP010849">
    <property type="protein sequence ID" value="AJP04711.1"/>
    <property type="molecule type" value="Genomic_DNA"/>
</dbReference>
<organism evidence="4 5">
    <name type="scientific">Streptomyces cyaneogriseus subsp. noncyanogenus</name>
    <dbReference type="NCBI Taxonomy" id="477245"/>
    <lineage>
        <taxon>Bacteria</taxon>
        <taxon>Bacillati</taxon>
        <taxon>Actinomycetota</taxon>
        <taxon>Actinomycetes</taxon>
        <taxon>Kitasatosporales</taxon>
        <taxon>Streptomycetaceae</taxon>
        <taxon>Streptomyces</taxon>
    </lineage>
</organism>
<dbReference type="Pfam" id="PF08240">
    <property type="entry name" value="ADH_N"/>
    <property type="match status" value="1"/>
</dbReference>
<dbReference type="InterPro" id="IPR013154">
    <property type="entry name" value="ADH-like_N"/>
</dbReference>
<evidence type="ECO:0000256" key="2">
    <source>
        <dbReference type="ARBA" id="ARBA00023002"/>
    </source>
</evidence>
<dbReference type="HOGENOM" id="CLU_026673_3_1_11"/>
<dbReference type="SUPFAM" id="SSF50129">
    <property type="entry name" value="GroES-like"/>
    <property type="match status" value="1"/>
</dbReference>
<name>A0A0C5GJP0_9ACTN</name>
<proteinExistence type="predicted"/>
<dbReference type="KEGG" id="scw:TU94_27935"/>
<evidence type="ECO:0000259" key="3">
    <source>
        <dbReference type="SMART" id="SM00829"/>
    </source>
</evidence>
<dbReference type="PANTHER" id="PTHR48106:SF13">
    <property type="entry name" value="QUINONE OXIDOREDUCTASE-RELATED"/>
    <property type="match status" value="1"/>
</dbReference>
<dbReference type="GO" id="GO:0070402">
    <property type="term" value="F:NADPH binding"/>
    <property type="evidence" value="ECO:0007669"/>
    <property type="project" value="TreeGrafter"/>
</dbReference>
<evidence type="ECO:0000256" key="1">
    <source>
        <dbReference type="ARBA" id="ARBA00022857"/>
    </source>
</evidence>
<accession>A0A0C5GJP0</accession>
<dbReference type="Gene3D" id="3.40.50.720">
    <property type="entry name" value="NAD(P)-binding Rossmann-like Domain"/>
    <property type="match status" value="1"/>
</dbReference>
<dbReference type="RefSeq" id="WP_044385728.1">
    <property type="nucleotide sequence ID" value="NZ_CP010849.1"/>
</dbReference>
<dbReference type="STRING" id="477245.TU94_27935"/>
<dbReference type="Gene3D" id="3.90.180.10">
    <property type="entry name" value="Medium-chain alcohol dehydrogenases, catalytic domain"/>
    <property type="match status" value="1"/>
</dbReference>
<dbReference type="InterPro" id="IPR020843">
    <property type="entry name" value="ER"/>
</dbReference>
<dbReference type="Proteomes" id="UP000032234">
    <property type="component" value="Chromosome"/>
</dbReference>
<evidence type="ECO:0000313" key="4">
    <source>
        <dbReference type="EMBL" id="AJP04711.1"/>
    </source>
</evidence>
<gene>
    <name evidence="4" type="ORF">TU94_27935</name>
</gene>
<evidence type="ECO:0000313" key="5">
    <source>
        <dbReference type="Proteomes" id="UP000032234"/>
    </source>
</evidence>